<keyword evidence="10 18" id="KW-1278">Translocase</keyword>
<feature type="transmembrane region" description="Helical" evidence="18">
    <location>
        <begin position="94"/>
        <end position="115"/>
    </location>
</feature>
<dbReference type="InterPro" id="IPR003917">
    <property type="entry name" value="NADH_UbQ_OxRdtase_chain2"/>
</dbReference>
<proteinExistence type="inferred from homology"/>
<reference evidence="20" key="1">
    <citation type="submission" date="2021-05" db="EMBL/GenBank/DDBJ databases">
        <title>Mitochondrial genomes within bark lice (Insecta: Psocodea: Psocomorpha) reveal novel gene rearrangements containing phylogenetic signal.</title>
        <authorList>
            <person name="Saenz Manchola O.F."/>
            <person name="Virrueta Herrera S."/>
            <person name="D'alessio L.M."/>
            <person name="Yoshizawa K."/>
            <person name="Garcia Aldrete A.N."/>
            <person name="Johnson K.P."/>
        </authorList>
    </citation>
    <scope>NUCLEOTIDE SEQUENCE</scope>
</reference>
<evidence type="ECO:0000256" key="9">
    <source>
        <dbReference type="ARBA" id="ARBA00022792"/>
    </source>
</evidence>
<evidence type="ECO:0000256" key="3">
    <source>
        <dbReference type="ARBA" id="ARBA00007012"/>
    </source>
</evidence>
<geneLocation type="mitochondrion" evidence="20"/>
<keyword evidence="11 18" id="KW-0249">Electron transport</keyword>
<dbReference type="Pfam" id="PF00361">
    <property type="entry name" value="Proton_antipo_M"/>
    <property type="match status" value="1"/>
</dbReference>
<evidence type="ECO:0000313" key="20">
    <source>
        <dbReference type="EMBL" id="UGS80399.1"/>
    </source>
</evidence>
<evidence type="ECO:0000256" key="12">
    <source>
        <dbReference type="ARBA" id="ARBA00022989"/>
    </source>
</evidence>
<dbReference type="InterPro" id="IPR001750">
    <property type="entry name" value="ND/Mrp_TM"/>
</dbReference>
<evidence type="ECO:0000256" key="7">
    <source>
        <dbReference type="ARBA" id="ARBA00022660"/>
    </source>
</evidence>
<feature type="transmembrane region" description="Helical" evidence="18">
    <location>
        <begin position="268"/>
        <end position="286"/>
    </location>
</feature>
<dbReference type="AlphaFoldDB" id="A0A8K1ZFU9"/>
<feature type="transmembrane region" description="Helical" evidence="18">
    <location>
        <begin position="236"/>
        <end position="256"/>
    </location>
</feature>
<comment type="catalytic activity">
    <reaction evidence="17 18">
        <text>a ubiquinone + NADH + 5 H(+)(in) = a ubiquinol + NAD(+) + 4 H(+)(out)</text>
        <dbReference type="Rhea" id="RHEA:29091"/>
        <dbReference type="Rhea" id="RHEA-COMP:9565"/>
        <dbReference type="Rhea" id="RHEA-COMP:9566"/>
        <dbReference type="ChEBI" id="CHEBI:15378"/>
        <dbReference type="ChEBI" id="CHEBI:16389"/>
        <dbReference type="ChEBI" id="CHEBI:17976"/>
        <dbReference type="ChEBI" id="CHEBI:57540"/>
        <dbReference type="ChEBI" id="CHEBI:57945"/>
        <dbReference type="EC" id="7.1.1.2"/>
    </reaction>
</comment>
<keyword evidence="13 18" id="KW-0520">NAD</keyword>
<dbReference type="GO" id="GO:0006120">
    <property type="term" value="P:mitochondrial electron transport, NADH to ubiquinone"/>
    <property type="evidence" value="ECO:0007669"/>
    <property type="project" value="InterPro"/>
</dbReference>
<evidence type="ECO:0000256" key="4">
    <source>
        <dbReference type="ARBA" id="ARBA00012944"/>
    </source>
</evidence>
<comment type="function">
    <text evidence="18">Core subunit of the mitochondrial membrane respiratory chain NADH dehydrogenase (Complex I) which catalyzes electron transfer from NADH through the respiratory chain, using ubiquinone as an electron acceptor. Essential for the catalytic activity and assembly of complex I.</text>
</comment>
<feature type="transmembrane region" description="Helical" evidence="18">
    <location>
        <begin position="196"/>
        <end position="216"/>
    </location>
</feature>
<keyword evidence="7 18" id="KW-0679">Respiratory chain</keyword>
<dbReference type="EC" id="7.1.1.2" evidence="4 18"/>
<accession>A0A8K1ZFU9</accession>
<evidence type="ECO:0000256" key="6">
    <source>
        <dbReference type="ARBA" id="ARBA00022448"/>
    </source>
</evidence>
<name>A0A8K1ZFU9_9NEOP</name>
<dbReference type="PRINTS" id="PR01436">
    <property type="entry name" value="NADHDHGNASE2"/>
</dbReference>
<evidence type="ECO:0000256" key="1">
    <source>
        <dbReference type="ARBA" id="ARBA00003257"/>
    </source>
</evidence>
<comment type="similarity">
    <text evidence="3 18">Belongs to the complex I subunit 2 family.</text>
</comment>
<feature type="transmembrane region" description="Helical" evidence="18">
    <location>
        <begin position="60"/>
        <end position="82"/>
    </location>
</feature>
<dbReference type="GO" id="GO:0005743">
    <property type="term" value="C:mitochondrial inner membrane"/>
    <property type="evidence" value="ECO:0007669"/>
    <property type="project" value="UniProtKB-SubCell"/>
</dbReference>
<evidence type="ECO:0000256" key="13">
    <source>
        <dbReference type="ARBA" id="ARBA00023027"/>
    </source>
</evidence>
<evidence type="ECO:0000259" key="19">
    <source>
        <dbReference type="Pfam" id="PF00361"/>
    </source>
</evidence>
<gene>
    <name evidence="20" type="primary">ND2</name>
</gene>
<dbReference type="GO" id="GO:0008137">
    <property type="term" value="F:NADH dehydrogenase (ubiquinone) activity"/>
    <property type="evidence" value="ECO:0007669"/>
    <property type="project" value="UniProtKB-EC"/>
</dbReference>
<keyword evidence="15 18" id="KW-0496">Mitochondrion</keyword>
<protein>
    <recommendedName>
        <fullName evidence="5 18">NADH-ubiquinone oxidoreductase chain 2</fullName>
        <ecNumber evidence="4 18">7.1.1.2</ecNumber>
    </recommendedName>
</protein>
<keyword evidence="14 18" id="KW-0830">Ubiquinone</keyword>
<comment type="subcellular location">
    <subcellularLocation>
        <location evidence="2 18">Mitochondrion inner membrane</location>
        <topology evidence="2 18">Multi-pass membrane protein</topology>
    </subcellularLocation>
</comment>
<evidence type="ECO:0000256" key="18">
    <source>
        <dbReference type="RuleBase" id="RU003403"/>
    </source>
</evidence>
<evidence type="ECO:0000256" key="10">
    <source>
        <dbReference type="ARBA" id="ARBA00022967"/>
    </source>
</evidence>
<evidence type="ECO:0000256" key="15">
    <source>
        <dbReference type="ARBA" id="ARBA00023128"/>
    </source>
</evidence>
<feature type="transmembrane region" description="Helical" evidence="18">
    <location>
        <begin position="306"/>
        <end position="332"/>
    </location>
</feature>
<keyword evidence="9 18" id="KW-0999">Mitochondrion inner membrane</keyword>
<sequence>MLNNLNILFSTLTGFSSIIAISSSSWLGAWMGLELNMLSFVPLMIEQKNSSSNESPLKYFLVQAMASSIFLMLCLTNTFLFYSFSIFDTPILNFLAIPLMMKLGAAPFHSWFIMLMNKLNWWKALLLATWQKIAPLFIFNYLNLNFYIIVVLAIISLVTGSITGFSQTSFQKIFAFSSVTHLGWFFSSMLISKQLLVFYFSFYSFMNTILFLIMFWLNSFHFNQILSVSNNPSLTIGALSLSGLPPFWGFIPKWMVIQHLILSSNMTLALILIASALVNLSFYLRLTINFSLLSSLTHKWLPEPQFTTPSVTLTSIMLLMTTFSLILFNLMLF</sequence>
<dbReference type="PANTHER" id="PTHR46552:SF1">
    <property type="entry name" value="NADH-UBIQUINONE OXIDOREDUCTASE CHAIN 2"/>
    <property type="match status" value="1"/>
</dbReference>
<evidence type="ECO:0000256" key="14">
    <source>
        <dbReference type="ARBA" id="ARBA00023075"/>
    </source>
</evidence>
<evidence type="ECO:0000256" key="16">
    <source>
        <dbReference type="ARBA" id="ARBA00023136"/>
    </source>
</evidence>
<keyword evidence="16 18" id="KW-0472">Membrane</keyword>
<keyword evidence="8 18" id="KW-0812">Transmembrane</keyword>
<organism evidence="20">
    <name type="scientific">Lachesilla punctata</name>
    <dbReference type="NCBI Taxonomy" id="2596988"/>
    <lineage>
        <taxon>Eukaryota</taxon>
        <taxon>Metazoa</taxon>
        <taxon>Ecdysozoa</taxon>
        <taxon>Arthropoda</taxon>
        <taxon>Hexapoda</taxon>
        <taxon>Insecta</taxon>
        <taxon>Pterygota</taxon>
        <taxon>Neoptera</taxon>
        <taxon>Paraneoptera</taxon>
        <taxon>Psocodea</taxon>
        <taxon>Psocomorpha</taxon>
        <taxon>Homilopsocidea</taxon>
        <taxon>Lachesilloidea</taxon>
        <taxon>Lachesillidae</taxon>
        <taxon>Lachesilla</taxon>
    </lineage>
</organism>
<keyword evidence="12 18" id="KW-1133">Transmembrane helix</keyword>
<comment type="function">
    <text evidence="1">Core subunit of the mitochondrial membrane respiratory chain NADH dehydrogenase (Complex I) that is believed to belong to the minimal assembly required for catalysis. Complex I functions in the transfer of electrons from NADH to the respiratory chain. The immediate electron acceptor for the enzyme is believed to be ubiquinone.</text>
</comment>
<evidence type="ECO:0000256" key="17">
    <source>
        <dbReference type="ARBA" id="ARBA00049551"/>
    </source>
</evidence>
<evidence type="ECO:0000256" key="8">
    <source>
        <dbReference type="ARBA" id="ARBA00022692"/>
    </source>
</evidence>
<keyword evidence="6" id="KW-0813">Transport</keyword>
<evidence type="ECO:0000256" key="5">
    <source>
        <dbReference type="ARBA" id="ARBA00021008"/>
    </source>
</evidence>
<feature type="domain" description="NADH:quinone oxidoreductase/Mrp antiporter transmembrane" evidence="19">
    <location>
        <begin position="23"/>
        <end position="276"/>
    </location>
</feature>
<evidence type="ECO:0000256" key="2">
    <source>
        <dbReference type="ARBA" id="ARBA00004448"/>
    </source>
</evidence>
<feature type="transmembrane region" description="Helical" evidence="18">
    <location>
        <begin position="7"/>
        <end position="33"/>
    </location>
</feature>
<evidence type="ECO:0000256" key="11">
    <source>
        <dbReference type="ARBA" id="ARBA00022982"/>
    </source>
</evidence>
<dbReference type="InterPro" id="IPR050175">
    <property type="entry name" value="Complex_I_Subunit_2"/>
</dbReference>
<dbReference type="EMBL" id="MZ274200">
    <property type="protein sequence ID" value="UGS80399.1"/>
    <property type="molecule type" value="Genomic_DNA"/>
</dbReference>
<dbReference type="PANTHER" id="PTHR46552">
    <property type="entry name" value="NADH-UBIQUINONE OXIDOREDUCTASE CHAIN 2"/>
    <property type="match status" value="1"/>
</dbReference>